<accession>A0ABU0ZUC6</accession>
<evidence type="ECO:0000313" key="1">
    <source>
        <dbReference type="EMBL" id="MDQ7910587.1"/>
    </source>
</evidence>
<organism evidence="1 2">
    <name type="scientific">Phytohabitans maris</name>
    <dbReference type="NCBI Taxonomy" id="3071409"/>
    <lineage>
        <taxon>Bacteria</taxon>
        <taxon>Bacillati</taxon>
        <taxon>Actinomycetota</taxon>
        <taxon>Actinomycetes</taxon>
        <taxon>Micromonosporales</taxon>
        <taxon>Micromonosporaceae</taxon>
    </lineage>
</organism>
<proteinExistence type="predicted"/>
<name>A0ABU0ZUC6_9ACTN</name>
<dbReference type="RefSeq" id="WP_308717832.1">
    <property type="nucleotide sequence ID" value="NZ_JAVHUY010000059.1"/>
</dbReference>
<keyword evidence="2" id="KW-1185">Reference proteome</keyword>
<sequence length="93" mass="9821">MSQGILFVERLGVRVQTDGPLAAIDGLLTWQEFQSTIAAIVGGPVALAERRIAVERDGERGVVTYGHLTDGSASLLRRALSGAVAAHPFLPPE</sequence>
<comment type="caution">
    <text evidence="1">The sequence shown here is derived from an EMBL/GenBank/DDBJ whole genome shotgun (WGS) entry which is preliminary data.</text>
</comment>
<gene>
    <name evidence="1" type="ORF">RB614_39440</name>
</gene>
<protein>
    <submittedName>
        <fullName evidence="1">Uncharacterized protein</fullName>
    </submittedName>
</protein>
<evidence type="ECO:0000313" key="2">
    <source>
        <dbReference type="Proteomes" id="UP001230908"/>
    </source>
</evidence>
<dbReference type="Proteomes" id="UP001230908">
    <property type="component" value="Unassembled WGS sequence"/>
</dbReference>
<dbReference type="EMBL" id="JAVHUY010000059">
    <property type="protein sequence ID" value="MDQ7910587.1"/>
    <property type="molecule type" value="Genomic_DNA"/>
</dbReference>
<reference evidence="1 2" key="1">
    <citation type="submission" date="2023-08" db="EMBL/GenBank/DDBJ databases">
        <title>Phytohabitans sansha sp. nov., isolated from marine sediment.</title>
        <authorList>
            <person name="Zhao Y."/>
            <person name="Yi K."/>
        </authorList>
    </citation>
    <scope>NUCLEOTIDE SEQUENCE [LARGE SCALE GENOMIC DNA]</scope>
    <source>
        <strain evidence="1 2">ZYX-F-186</strain>
    </source>
</reference>